<reference evidence="3 4" key="1">
    <citation type="submission" date="2016-03" db="EMBL/GenBank/DDBJ databases">
        <authorList>
            <person name="Ploux O."/>
        </authorList>
    </citation>
    <scope>NUCLEOTIDE SEQUENCE [LARGE SCALE GENOMIC DNA]</scope>
    <source>
        <strain evidence="3 4">UAMH 11012</strain>
    </source>
</reference>
<evidence type="ECO:0000313" key="3">
    <source>
        <dbReference type="EMBL" id="CZR68819.1"/>
    </source>
</evidence>
<sequence>MKETPETQEKRTHTNKPVNSRALPKSLPFKLPVMDDDLKQPIDMSDLLLLAWTLLARRHSEGDDIHFAWGYGKSNAGLMSRRKVAVGRGNMVSDVLREIQILRKQALIPDEVSGDPDGNYMVINNSSGTINSGTSWTFQIEIHESDETIWLNPSWDANAMGHDTAISNVHCFMDILNSVLLDQRQFVTRFL</sequence>
<feature type="region of interest" description="Disordered" evidence="1">
    <location>
        <begin position="1"/>
        <end position="23"/>
    </location>
</feature>
<dbReference type="EMBL" id="FJOG01000060">
    <property type="protein sequence ID" value="CZR68819.1"/>
    <property type="molecule type" value="Genomic_DNA"/>
</dbReference>
<accession>A0A1L7XUW2</accession>
<proteinExistence type="predicted"/>
<evidence type="ECO:0000256" key="1">
    <source>
        <dbReference type="SAM" id="MobiDB-lite"/>
    </source>
</evidence>
<dbReference type="OrthoDB" id="3539747at2759"/>
<dbReference type="InterPro" id="IPR056896">
    <property type="entry name" value="SIDD_N"/>
</dbReference>
<organism evidence="3 4">
    <name type="scientific">Phialocephala subalpina</name>
    <dbReference type="NCBI Taxonomy" id="576137"/>
    <lineage>
        <taxon>Eukaryota</taxon>
        <taxon>Fungi</taxon>
        <taxon>Dikarya</taxon>
        <taxon>Ascomycota</taxon>
        <taxon>Pezizomycotina</taxon>
        <taxon>Leotiomycetes</taxon>
        <taxon>Helotiales</taxon>
        <taxon>Mollisiaceae</taxon>
        <taxon>Phialocephala</taxon>
        <taxon>Phialocephala fortinii species complex</taxon>
    </lineage>
</organism>
<feature type="domain" description="Nonribosomal peptide synthetase sidD N-terminal" evidence="2">
    <location>
        <begin position="45"/>
        <end position="188"/>
    </location>
</feature>
<dbReference type="Proteomes" id="UP000184330">
    <property type="component" value="Unassembled WGS sequence"/>
</dbReference>
<keyword evidence="4" id="KW-1185">Reference proteome</keyword>
<evidence type="ECO:0000259" key="2">
    <source>
        <dbReference type="Pfam" id="PF24895"/>
    </source>
</evidence>
<dbReference type="Pfam" id="PF24895">
    <property type="entry name" value="SIDD_N"/>
    <property type="match status" value="1"/>
</dbReference>
<gene>
    <name evidence="3" type="ORF">PAC_18719</name>
</gene>
<evidence type="ECO:0000313" key="4">
    <source>
        <dbReference type="Proteomes" id="UP000184330"/>
    </source>
</evidence>
<protein>
    <recommendedName>
        <fullName evidence="2">Nonribosomal peptide synthetase sidD N-terminal domain-containing protein</fullName>
    </recommendedName>
</protein>
<feature type="compositionally biased region" description="Basic and acidic residues" evidence="1">
    <location>
        <begin position="1"/>
        <end position="12"/>
    </location>
</feature>
<name>A0A1L7XUW2_9HELO</name>
<dbReference type="AlphaFoldDB" id="A0A1L7XUW2"/>